<proteinExistence type="predicted"/>
<gene>
    <name evidence="2" type="ORF">EZS28_001187</name>
</gene>
<evidence type="ECO:0000313" key="3">
    <source>
        <dbReference type="Proteomes" id="UP000324800"/>
    </source>
</evidence>
<protein>
    <submittedName>
        <fullName evidence="2">Uncharacterized protein</fullName>
    </submittedName>
</protein>
<feature type="coiled-coil region" evidence="1">
    <location>
        <begin position="21"/>
        <end position="48"/>
    </location>
</feature>
<evidence type="ECO:0000313" key="2">
    <source>
        <dbReference type="EMBL" id="KAA6403295.1"/>
    </source>
</evidence>
<name>A0A5J4X9N2_9EUKA</name>
<dbReference type="Proteomes" id="UP000324800">
    <property type="component" value="Unassembled WGS sequence"/>
</dbReference>
<dbReference type="AlphaFoldDB" id="A0A5J4X9N2"/>
<dbReference type="EMBL" id="SNRW01000117">
    <property type="protein sequence ID" value="KAA6403295.1"/>
    <property type="molecule type" value="Genomic_DNA"/>
</dbReference>
<accession>A0A5J4X9N2</accession>
<keyword evidence="1" id="KW-0175">Coiled coil</keyword>
<comment type="caution">
    <text evidence="2">The sequence shown here is derived from an EMBL/GenBank/DDBJ whole genome shotgun (WGS) entry which is preliminary data.</text>
</comment>
<organism evidence="2 3">
    <name type="scientific">Streblomastix strix</name>
    <dbReference type="NCBI Taxonomy" id="222440"/>
    <lineage>
        <taxon>Eukaryota</taxon>
        <taxon>Metamonada</taxon>
        <taxon>Preaxostyla</taxon>
        <taxon>Oxymonadida</taxon>
        <taxon>Streblomastigidae</taxon>
        <taxon>Streblomastix</taxon>
    </lineage>
</organism>
<evidence type="ECO:0000256" key="1">
    <source>
        <dbReference type="SAM" id="Coils"/>
    </source>
</evidence>
<reference evidence="2 3" key="1">
    <citation type="submission" date="2019-03" db="EMBL/GenBank/DDBJ databases">
        <title>Single cell metagenomics reveals metabolic interactions within the superorganism composed of flagellate Streblomastix strix and complex community of Bacteroidetes bacteria on its surface.</title>
        <authorList>
            <person name="Treitli S.C."/>
            <person name="Kolisko M."/>
            <person name="Husnik F."/>
            <person name="Keeling P."/>
            <person name="Hampl V."/>
        </authorList>
    </citation>
    <scope>NUCLEOTIDE SEQUENCE [LARGE SCALE GENOMIC DNA]</scope>
    <source>
        <strain evidence="2">ST1C</strain>
    </source>
</reference>
<sequence length="323" mass="37160">MDNFSQILQVLPLDKEEELLQSELEKILEQYKTEINFAEDVMQDISIEYGEEFFDSVLQGCTDFESEENDCKQFLEEKNKNILDLKNQLSDLKKVALEASSVEQTSLLTQKSTLQDQQALNAKEQIILKHQSFKITDIWEQLVGLTILDIQIENPVQTNNKTILSILFCLNLDIPRDEIDYLKLEFILKVYTDSQDSTLSLVEPVQQQKQLINILTSHNISNERSLPGSLKLLFKSLSAQGEFAPIARSRIPYFQDKKNILEHNIIEEQKKILINDDYLVSLAILSTSENKAEKLSSSLLKKAHKHLTEICADMSQLILYSYQ</sequence>